<dbReference type="OrthoDB" id="6079689at2759"/>
<organism evidence="6 7">
    <name type="scientific">Theileria equi strain WA</name>
    <dbReference type="NCBI Taxonomy" id="1537102"/>
    <lineage>
        <taxon>Eukaryota</taxon>
        <taxon>Sar</taxon>
        <taxon>Alveolata</taxon>
        <taxon>Apicomplexa</taxon>
        <taxon>Aconoidasida</taxon>
        <taxon>Piroplasmida</taxon>
        <taxon>Theileriidae</taxon>
        <taxon>Theileria</taxon>
    </lineage>
</organism>
<keyword evidence="4 6" id="KW-0378">Hydrolase</keyword>
<name>L0AVM0_THEEQ</name>
<dbReference type="GO" id="GO:0008296">
    <property type="term" value="F:3'-5'-DNA exonuclease activity"/>
    <property type="evidence" value="ECO:0007669"/>
    <property type="project" value="TreeGrafter"/>
</dbReference>
<dbReference type="Proteomes" id="UP000031512">
    <property type="component" value="Chromosome 1"/>
</dbReference>
<dbReference type="EMBL" id="CP001669">
    <property type="protein sequence ID" value="AFZ79657.1"/>
    <property type="molecule type" value="Genomic_DNA"/>
</dbReference>
<comment type="similarity">
    <text evidence="1">Belongs to the metallo-dependent hydrolases superfamily. TatD-type hydrolase family.</text>
</comment>
<dbReference type="AlphaFoldDB" id="L0AVM0"/>
<dbReference type="PANTHER" id="PTHR10060:SF15">
    <property type="entry name" value="DEOXYRIBONUCLEASE TATDN1"/>
    <property type="match status" value="1"/>
</dbReference>
<dbReference type="InterPro" id="IPR001130">
    <property type="entry name" value="TatD-like"/>
</dbReference>
<protein>
    <submittedName>
        <fullName evidence="6">Hydrolase, TatD family member protein</fullName>
    </submittedName>
</protein>
<dbReference type="CDD" id="cd01310">
    <property type="entry name" value="TatD_DNAse"/>
    <property type="match status" value="1"/>
</dbReference>
<dbReference type="InterPro" id="IPR032466">
    <property type="entry name" value="Metal_Hydrolase"/>
</dbReference>
<accession>L0AVM0</accession>
<evidence type="ECO:0000313" key="6">
    <source>
        <dbReference type="EMBL" id="AFZ79657.1"/>
    </source>
</evidence>
<evidence type="ECO:0000313" key="7">
    <source>
        <dbReference type="Proteomes" id="UP000031512"/>
    </source>
</evidence>
<feature type="binding site" evidence="5">
    <location>
        <position position="123"/>
    </location>
    <ligand>
        <name>a divalent metal cation</name>
        <dbReference type="ChEBI" id="CHEBI:60240"/>
        <label>1</label>
    </ligand>
</feature>
<dbReference type="SUPFAM" id="SSF51556">
    <property type="entry name" value="Metallo-dependent hydrolases"/>
    <property type="match status" value="1"/>
</dbReference>
<dbReference type="Gene3D" id="3.20.20.140">
    <property type="entry name" value="Metal-dependent hydrolases"/>
    <property type="match status" value="1"/>
</dbReference>
<reference evidence="6 7" key="1">
    <citation type="journal article" date="2012" name="BMC Genomics">
        <title>Comparative genomic analysis and phylogenetic position of Theileria equi.</title>
        <authorList>
            <person name="Kappmeyer L.S."/>
            <person name="Thiagarajan M."/>
            <person name="Herndon D.R."/>
            <person name="Ramsay J.D."/>
            <person name="Caler E."/>
            <person name="Djikeng A."/>
            <person name="Gillespie J.J."/>
            <person name="Lau A.O."/>
            <person name="Roalson E.H."/>
            <person name="Silva J.C."/>
            <person name="Silva M.G."/>
            <person name="Suarez C.E."/>
            <person name="Ueti M.W."/>
            <person name="Nene V.M."/>
            <person name="Mealey R.H."/>
            <person name="Knowles D.P."/>
            <person name="Brayton K.A."/>
        </authorList>
    </citation>
    <scope>NUCLEOTIDE SEQUENCE [LARGE SCALE GENOMIC DNA]</scope>
    <source>
        <strain evidence="6 7">WA</strain>
    </source>
</reference>
<dbReference type="InterPro" id="IPR018228">
    <property type="entry name" value="DNase_TatD-rel_CS"/>
</dbReference>
<dbReference type="STRING" id="1537102.L0AVM0"/>
<dbReference type="InterPro" id="IPR050891">
    <property type="entry name" value="TatD-type_Hydrolase"/>
</dbReference>
<dbReference type="PROSITE" id="PS01091">
    <property type="entry name" value="TATD_3"/>
    <property type="match status" value="1"/>
</dbReference>
<dbReference type="KEGG" id="beq:BEWA_025060"/>
<proteinExistence type="inferred from homology"/>
<dbReference type="PANTHER" id="PTHR10060">
    <property type="entry name" value="TATD FAMILY DEOXYRIBONUCLEASE"/>
    <property type="match status" value="1"/>
</dbReference>
<evidence type="ECO:0000256" key="5">
    <source>
        <dbReference type="PIRSR" id="PIRSR005902-1"/>
    </source>
</evidence>
<dbReference type="eggNOG" id="KOG3020">
    <property type="taxonomic scope" value="Eukaryota"/>
</dbReference>
<keyword evidence="2" id="KW-0540">Nuclease</keyword>
<evidence type="ECO:0000256" key="4">
    <source>
        <dbReference type="ARBA" id="ARBA00022801"/>
    </source>
</evidence>
<keyword evidence="7" id="KW-1185">Reference proteome</keyword>
<feature type="binding site" evidence="5">
    <location>
        <position position="187"/>
    </location>
    <ligand>
        <name>a divalent metal cation</name>
        <dbReference type="ChEBI" id="CHEBI:60240"/>
        <label>2</label>
    </ligand>
</feature>
<sequence>MESTSRPKFIDIGANLTDSMYNGIYHGSNKHLPDLGRVLERAKGIGMEKIIITSGCLQDVYESLEICEKYDKECKFLFTTVGVHPTRCNEFVKNKYSKSEKEYLDALDELIARNRSRIVAIGELGLDYDRLQFCDKDVQKKYFEFQLTLAEKHKLPLFLHMRNASADTFEILQRNKSRWSEAGGVCHSFTGDLESLKGLLDDGLFIGINGCSLKTDSNLEVVKNIPLDKLMLETDCPWCGIKNTHASSKYVKTVFNSIRKPEKMTEETILSSRNEPCHILNVAEVVYQLLSPNVDFKEFCDRVYENTVTLFKGVA</sequence>
<dbReference type="RefSeq" id="XP_004829323.1">
    <property type="nucleotide sequence ID" value="XM_004829266.1"/>
</dbReference>
<dbReference type="GeneID" id="15807271"/>
<evidence type="ECO:0000256" key="1">
    <source>
        <dbReference type="ARBA" id="ARBA00009275"/>
    </source>
</evidence>
<keyword evidence="3 5" id="KW-0479">Metal-binding</keyword>
<dbReference type="Pfam" id="PF01026">
    <property type="entry name" value="TatD_DNase"/>
    <property type="match status" value="1"/>
</dbReference>
<feature type="binding site" evidence="5">
    <location>
        <position position="160"/>
    </location>
    <ligand>
        <name>a divalent metal cation</name>
        <dbReference type="ChEBI" id="CHEBI:60240"/>
        <label>2</label>
    </ligand>
</feature>
<dbReference type="GO" id="GO:0046872">
    <property type="term" value="F:metal ion binding"/>
    <property type="evidence" value="ECO:0007669"/>
    <property type="project" value="UniProtKB-KW"/>
</dbReference>
<feature type="binding site" evidence="5">
    <location>
        <position position="235"/>
    </location>
    <ligand>
        <name>a divalent metal cation</name>
        <dbReference type="ChEBI" id="CHEBI:60240"/>
        <label>1</label>
    </ligand>
</feature>
<dbReference type="PIRSF" id="PIRSF005902">
    <property type="entry name" value="DNase_TatD"/>
    <property type="match status" value="1"/>
</dbReference>
<evidence type="ECO:0000256" key="2">
    <source>
        <dbReference type="ARBA" id="ARBA00022722"/>
    </source>
</evidence>
<gene>
    <name evidence="6" type="ORF">BEWA_025060</name>
</gene>
<dbReference type="GO" id="GO:0005829">
    <property type="term" value="C:cytosol"/>
    <property type="evidence" value="ECO:0007669"/>
    <property type="project" value="TreeGrafter"/>
</dbReference>
<evidence type="ECO:0000256" key="3">
    <source>
        <dbReference type="ARBA" id="ARBA00022723"/>
    </source>
</evidence>
<dbReference type="VEuPathDB" id="PiroplasmaDB:BEWA_025060"/>